<dbReference type="Pfam" id="PF01370">
    <property type="entry name" value="Epimerase"/>
    <property type="match status" value="1"/>
</dbReference>
<feature type="non-terminal residue" evidence="2">
    <location>
        <position position="1"/>
    </location>
</feature>
<reference evidence="2 3" key="1">
    <citation type="submission" date="2020-08" db="EMBL/GenBank/DDBJ databases">
        <title>Bridging the membrane lipid divide: bacteria of the FCB group superphylum have the potential to synthesize archaeal ether lipids.</title>
        <authorList>
            <person name="Villanueva L."/>
            <person name="Von Meijenfeldt F.A.B."/>
            <person name="Westbye A.B."/>
            <person name="Yadav S."/>
            <person name="Hopmans E.C."/>
            <person name="Dutilh B.E."/>
            <person name="Sinninghe Damste J.S."/>
        </authorList>
    </citation>
    <scope>NUCLEOTIDE SEQUENCE [LARGE SCALE GENOMIC DNA]</scope>
    <source>
        <strain evidence="2">NIOZ-UU17</strain>
    </source>
</reference>
<feature type="domain" description="NAD-dependent epimerase/dehydratase" evidence="1">
    <location>
        <begin position="17"/>
        <end position="107"/>
    </location>
</feature>
<dbReference type="Gene3D" id="3.40.50.720">
    <property type="entry name" value="NAD(P)-binding Rossmann-like Domain"/>
    <property type="match status" value="1"/>
</dbReference>
<accession>A0A8J6NX94</accession>
<sequence>RLCRALSNGCPSRTCSPTDTPYGSSKLVAEKIHEIWQQADSKRHLIIVRAGVVFGPGEEGNVTRMVKLLRRGYFFYIGNRNTIKAGGYVKELCEAICLSLKHREQGVTLFNFTYDPPPTVGDYAEVISRALNRSNPRLNLPYAPVMAASKLISWIAKMIGVSTPVHPVRIRKLVRSNNIIPKVLKEEGYTFRFTLDKAFSDWMQEMPQDFQ</sequence>
<dbReference type="InterPro" id="IPR036291">
    <property type="entry name" value="NAD(P)-bd_dom_sf"/>
</dbReference>
<comment type="caution">
    <text evidence="2">The sequence shown here is derived from an EMBL/GenBank/DDBJ whole genome shotgun (WGS) entry which is preliminary data.</text>
</comment>
<gene>
    <name evidence="2" type="ORF">H8D96_00580</name>
</gene>
<dbReference type="SUPFAM" id="SSF51735">
    <property type="entry name" value="NAD(P)-binding Rossmann-fold domains"/>
    <property type="match status" value="1"/>
</dbReference>
<dbReference type="Proteomes" id="UP000605201">
    <property type="component" value="Unassembled WGS sequence"/>
</dbReference>
<name>A0A8J6NX94_9BACT</name>
<proteinExistence type="predicted"/>
<evidence type="ECO:0000313" key="3">
    <source>
        <dbReference type="Proteomes" id="UP000605201"/>
    </source>
</evidence>
<evidence type="ECO:0000259" key="1">
    <source>
        <dbReference type="Pfam" id="PF01370"/>
    </source>
</evidence>
<evidence type="ECO:0000313" key="2">
    <source>
        <dbReference type="EMBL" id="MBC8430391.1"/>
    </source>
</evidence>
<dbReference type="InterPro" id="IPR001509">
    <property type="entry name" value="Epimerase_deHydtase"/>
</dbReference>
<organism evidence="2 3">
    <name type="scientific">Candidatus Desulfatibia vada</name>
    <dbReference type="NCBI Taxonomy" id="2841696"/>
    <lineage>
        <taxon>Bacteria</taxon>
        <taxon>Pseudomonadati</taxon>
        <taxon>Thermodesulfobacteriota</taxon>
        <taxon>Desulfobacteria</taxon>
        <taxon>Desulfobacterales</taxon>
        <taxon>Desulfobacterales incertae sedis</taxon>
        <taxon>Candidatus Desulfatibia</taxon>
    </lineage>
</organism>
<protein>
    <submittedName>
        <fullName evidence="2">NAD-dependent epimerase/dehydratase family protein</fullName>
    </submittedName>
</protein>
<dbReference type="EMBL" id="JACNIG010000035">
    <property type="protein sequence ID" value="MBC8430391.1"/>
    <property type="molecule type" value="Genomic_DNA"/>
</dbReference>
<dbReference type="AlphaFoldDB" id="A0A8J6NX94"/>